<dbReference type="AlphaFoldDB" id="A0A179UP50"/>
<dbReference type="RefSeq" id="XP_031578161.1">
    <property type="nucleotide sequence ID" value="XM_031721561.1"/>
</dbReference>
<feature type="region of interest" description="Disordered" evidence="1">
    <location>
        <begin position="77"/>
        <end position="97"/>
    </location>
</feature>
<gene>
    <name evidence="2" type="ORF">BDBG_04160</name>
</gene>
<protein>
    <submittedName>
        <fullName evidence="2">Uncharacterized protein</fullName>
    </submittedName>
</protein>
<sequence>MNSTFNGAADQQRRPSFIQPVARTRDDINGDPMIVKASLLRTPRSNQQAGNKSPGACRSSRKIWGVEKRVTIELTSERLGANSDTTGHWGSGTARRR</sequence>
<dbReference type="OrthoDB" id="272077at2759"/>
<name>A0A179UP50_BLAGS</name>
<evidence type="ECO:0000313" key="2">
    <source>
        <dbReference type="EMBL" id="OAT08182.1"/>
    </source>
</evidence>
<evidence type="ECO:0000256" key="1">
    <source>
        <dbReference type="SAM" id="MobiDB-lite"/>
    </source>
</evidence>
<accession>A0A179UP50</accession>
<dbReference type="VEuPathDB" id="FungiDB:BDBG_04160"/>
<dbReference type="GeneID" id="8505075"/>
<reference evidence="3" key="1">
    <citation type="journal article" date="2015" name="PLoS Genet.">
        <title>The dynamic genome and transcriptome of the human fungal pathogen Blastomyces and close relative Emmonsia.</title>
        <authorList>
            <person name="Munoz J.F."/>
            <person name="Gauthier G.M."/>
            <person name="Desjardins C.A."/>
            <person name="Gallo J.E."/>
            <person name="Holder J."/>
            <person name="Sullivan T.D."/>
            <person name="Marty A.J."/>
            <person name="Carmen J.C."/>
            <person name="Chen Z."/>
            <person name="Ding L."/>
            <person name="Gujja S."/>
            <person name="Magrini V."/>
            <person name="Misas E."/>
            <person name="Mitreva M."/>
            <person name="Priest M."/>
            <person name="Saif S."/>
            <person name="Whiston E.A."/>
            <person name="Young S."/>
            <person name="Zeng Q."/>
            <person name="Goldman W.E."/>
            <person name="Mardis E.R."/>
            <person name="Taylor J.W."/>
            <person name="McEwen J.G."/>
            <person name="Clay O.K."/>
            <person name="Klein B.S."/>
            <person name="Cuomo C.A."/>
        </authorList>
    </citation>
    <scope>NUCLEOTIDE SEQUENCE [LARGE SCALE GENOMIC DNA]</scope>
    <source>
        <strain evidence="3">SLH14081</strain>
    </source>
</reference>
<proteinExistence type="predicted"/>
<dbReference type="KEGG" id="bgh:BDBG_04160"/>
<dbReference type="Proteomes" id="UP000002038">
    <property type="component" value="Unassembled WGS sequence"/>
</dbReference>
<organism evidence="2 3">
    <name type="scientific">Blastomyces gilchristii (strain SLH14081)</name>
    <name type="common">Blastomyces dermatitidis</name>
    <dbReference type="NCBI Taxonomy" id="559298"/>
    <lineage>
        <taxon>Eukaryota</taxon>
        <taxon>Fungi</taxon>
        <taxon>Dikarya</taxon>
        <taxon>Ascomycota</taxon>
        <taxon>Pezizomycotina</taxon>
        <taxon>Eurotiomycetes</taxon>
        <taxon>Eurotiomycetidae</taxon>
        <taxon>Onygenales</taxon>
        <taxon>Ajellomycetaceae</taxon>
        <taxon>Blastomyces</taxon>
    </lineage>
</organism>
<evidence type="ECO:0000313" key="3">
    <source>
        <dbReference type="Proteomes" id="UP000002038"/>
    </source>
</evidence>
<dbReference type="EMBL" id="GG657454">
    <property type="protein sequence ID" value="OAT08182.1"/>
    <property type="molecule type" value="Genomic_DNA"/>
</dbReference>
<keyword evidence="3" id="KW-1185">Reference proteome</keyword>
<feature type="region of interest" description="Disordered" evidence="1">
    <location>
        <begin position="1"/>
        <end position="30"/>
    </location>
</feature>